<feature type="repeat" description="ANK" evidence="2">
    <location>
        <begin position="1660"/>
        <end position="1689"/>
    </location>
</feature>
<evidence type="ECO:0000256" key="1">
    <source>
        <dbReference type="ARBA" id="ARBA00022737"/>
    </source>
</evidence>
<dbReference type="InterPro" id="IPR002110">
    <property type="entry name" value="Ankyrin_rpt"/>
</dbReference>
<dbReference type="EMBL" id="CABFNS010000882">
    <property type="protein sequence ID" value="VUC34389.1"/>
    <property type="molecule type" value="Genomic_DNA"/>
</dbReference>
<accession>A0ABY6UTM0</accession>
<dbReference type="Proteomes" id="UP000766486">
    <property type="component" value="Unassembled WGS sequence"/>
</dbReference>
<feature type="repeat" description="ANK" evidence="2">
    <location>
        <begin position="814"/>
        <end position="842"/>
    </location>
</feature>
<keyword evidence="2" id="KW-0040">ANK repeat</keyword>
<feature type="domain" description="Nephrocystin 3-like N-terminal" evidence="4">
    <location>
        <begin position="208"/>
        <end position="377"/>
    </location>
</feature>
<feature type="repeat" description="ANK" evidence="2">
    <location>
        <begin position="780"/>
        <end position="812"/>
    </location>
</feature>
<dbReference type="Pfam" id="PF24883">
    <property type="entry name" value="NPHP3_N"/>
    <property type="match status" value="1"/>
</dbReference>
<dbReference type="InterPro" id="IPR056884">
    <property type="entry name" value="NPHP3-like_N"/>
</dbReference>
<dbReference type="PROSITE" id="PS50297">
    <property type="entry name" value="ANK_REP_REGION"/>
    <property type="match status" value="8"/>
</dbReference>
<feature type="repeat" description="ANK" evidence="2">
    <location>
        <begin position="1054"/>
        <end position="1089"/>
    </location>
</feature>
<evidence type="ECO:0000259" key="4">
    <source>
        <dbReference type="Pfam" id="PF24883"/>
    </source>
</evidence>
<dbReference type="SMART" id="SM00248">
    <property type="entry name" value="ANK"/>
    <property type="match status" value="21"/>
</dbReference>
<dbReference type="SUPFAM" id="SSF48403">
    <property type="entry name" value="Ankyrin repeat"/>
    <property type="match status" value="4"/>
</dbReference>
<sequence length="1805" mass="196877">MDAINTGIAGLVDSSGKVLLACYRLRDRVTQSKDDVDSVITEVESLTIISEDVRDAYAQASRENKSVAQLEVPSEDGLETRLALTACRAALKEADGTFQQLLDVIGPFSKPGCKEEPKWAFNPATLTKKLETLRKAKSTLNLTAFALQSALSAGDESSQDGKGSSSGKHDDEFQIVPSQREKTEMLAWYKTSDPERKHVYCQEVREQGTGSWIFANPEFRRWKNAREQLLWLHAIPGAGKTILSSTIIDHMQDYVRSKVGNIGPSDRVVYFYFDFADTNKQTLESLLEAIVYQLLSKNPEPSELVMELHTSLKSRGRNSANIEELLDVCFAEAAGGGRTFLIIDALDESQMGERKNFFQKCLRKLLANNFSVLVASRKESDIENLFEDFSPQAINLEAAEVDEDVRKHVNSVIHSDSTLSAMPQLIQQEICEGIVAGAGGMFRWATCQLDRIKQCLTPAMIREELRSMPRTLDQTYERILATVPDVHRQLVQSALKWLAFSSRPMLLEELAEAVVLRPEVGDFDPASSRLFTAKAIVDLCGVLVAQTTIDPRKENLQWLRKKGEVEARGRQNYYDKPASVVSLSHYSVKEYLVSSRLQESAFSSYFASEQESNTFIARSCLYYLTQFNQGKISSDLSFEEWPLLEYAAVEWIKHWDKAGNARTDAILQQVYGKLFQPEGVGAYINWLNIYSPDLEFEDRFGYRHFDPIKQSADLFPQPIYWAALIGDFLLMWPLISKGADIHAREGYFGSALGVAVFRGNTEVVENLLHAGASPNTESNKFGSVLQIAAVAGSKYMVERLLRAGADVNAPGGEKWGSALIAAAANQHHDIVSLLIENGADINGGVQQTGSALYGAAVAGDVKLARVLLAAGADVNGSPSSHDPSPLYGATKAGSLPLVKLLIGHGADANKAGPDDFSGEKYPLHVAANNGLTEIVRLLLSAGADVNKEGKYSVTALEEAVSHGEEAVAICKMLLDAGAEINANSESTFYGSALQKAISYRRFDLARMLIDHGAELSPRGVIDAVIAYKKAPWVFEAFMDADVDVNVAATYSGSPLSTPLHVAVMKRDCGDEYVVRKLLERGANVNAIDESHYTTPLVLAAKDGLAKIVRLLIDFGADIHRTINHSAFEMAIAHACHDDGSLEVAEILLESGFDIAKNTEMAPFWPIETPKPEILRWLVHKGLDLNRILGPKKRVKGGFSYGNLGRGNRYTPIQLAAKGGNLDMLRLLLELGADVNGLEGQEGTTLHYGFKSGDKEVVQFLLANEALIKKESTLIWHAIKHDLDEFVPMLVEKEAGVNQDYRDQSPLALAFSSKKHSLVQYLIGQGATFSTGSSQLARELTTKGSLDDLKFLLDHGLDPNSKQKGYGSALGAACENADTAALKLLIGAGVRLSGEECQRPFERACKTGHIEMLKFLFEQGAEIDIAAALKAAFGEPNNLAIVELLMERDPSVQVDLGKCFQAAAGADCQKSITYLLKLTKTPSEKADCLGQALQVAARNTNLALCKWLLDGHDANVNHYGHPYGSPLQAILGAAVYSKEGSQALVFRLLIERGANINPPMMEKKPARTSSVRKRQIMGMPVDTSTTFASPLSLSIAGGRWGSTQKPFVTQLLDLGVDVNGFGGQYHSPLQAAALRYPEMVGPLLDAGADVNATDDKSVFGTALHAAAFKGDLTTAKTLLNHGADVNIVAGDYGTVLRAAASDDSRGGRRQAIIDMMDLLFEAGADVHAKDNENNSVAQAAARHGNVAALEWLRDHGADICAEGGSKGNAYEASLENVKNNYCVKWDAVTWLEKHYGRDCWGTDILP</sequence>
<feature type="repeat" description="ANK" evidence="2">
    <location>
        <begin position="951"/>
        <end position="985"/>
    </location>
</feature>
<evidence type="ECO:0000313" key="6">
    <source>
        <dbReference type="Proteomes" id="UP000766486"/>
    </source>
</evidence>
<organism evidence="5 6">
    <name type="scientific">Bionectria ochroleuca</name>
    <name type="common">Gliocladium roseum</name>
    <dbReference type="NCBI Taxonomy" id="29856"/>
    <lineage>
        <taxon>Eukaryota</taxon>
        <taxon>Fungi</taxon>
        <taxon>Dikarya</taxon>
        <taxon>Ascomycota</taxon>
        <taxon>Pezizomycotina</taxon>
        <taxon>Sordariomycetes</taxon>
        <taxon>Hypocreomycetidae</taxon>
        <taxon>Hypocreales</taxon>
        <taxon>Bionectriaceae</taxon>
        <taxon>Clonostachys</taxon>
    </lineage>
</organism>
<comment type="caution">
    <text evidence="5">The sequence shown here is derived from an EMBL/GenBank/DDBJ whole genome shotgun (WGS) entry which is preliminary data.</text>
</comment>
<keyword evidence="1" id="KW-0677">Repeat</keyword>
<dbReference type="InterPro" id="IPR027417">
    <property type="entry name" value="P-loop_NTPase"/>
</dbReference>
<dbReference type="Gene3D" id="1.25.40.20">
    <property type="entry name" value="Ankyrin repeat-containing domain"/>
    <property type="match status" value="5"/>
</dbReference>
<dbReference type="PANTHER" id="PTHR46224:SF64">
    <property type="entry name" value="IQ MOTIF AND ANKYRIN REPEAT DOMAIN-CONTAINING PROTEIN 1"/>
    <property type="match status" value="1"/>
</dbReference>
<feature type="repeat" description="ANK" evidence="2">
    <location>
        <begin position="918"/>
        <end position="950"/>
    </location>
</feature>
<evidence type="ECO:0000256" key="3">
    <source>
        <dbReference type="SAM" id="MobiDB-lite"/>
    </source>
</evidence>
<feature type="repeat" description="ANK" evidence="2">
    <location>
        <begin position="847"/>
        <end position="879"/>
    </location>
</feature>
<dbReference type="PANTHER" id="PTHR46224">
    <property type="entry name" value="ANKYRIN REPEAT FAMILY PROTEIN"/>
    <property type="match status" value="1"/>
</dbReference>
<dbReference type="Pfam" id="PF12796">
    <property type="entry name" value="Ank_2"/>
    <property type="match status" value="7"/>
</dbReference>
<feature type="repeat" description="ANK" evidence="2">
    <location>
        <begin position="1091"/>
        <end position="1123"/>
    </location>
</feature>
<keyword evidence="6" id="KW-1185">Reference proteome</keyword>
<dbReference type="PROSITE" id="PS50088">
    <property type="entry name" value="ANK_REPEAT"/>
    <property type="match status" value="12"/>
</dbReference>
<feature type="repeat" description="ANK" evidence="2">
    <location>
        <begin position="750"/>
        <end position="779"/>
    </location>
</feature>
<feature type="region of interest" description="Disordered" evidence="3">
    <location>
        <begin position="153"/>
        <end position="176"/>
    </location>
</feature>
<proteinExistence type="predicted"/>
<protein>
    <recommendedName>
        <fullName evidence="4">Nephrocystin 3-like N-terminal domain-containing protein</fullName>
    </recommendedName>
</protein>
<feature type="repeat" description="ANK" evidence="2">
    <location>
        <begin position="1395"/>
        <end position="1427"/>
    </location>
</feature>
<gene>
    <name evidence="5" type="ORF">CLO192961_LOCUS380572</name>
</gene>
<name>A0ABY6UTM0_BIOOC</name>
<evidence type="ECO:0000256" key="2">
    <source>
        <dbReference type="PROSITE-ProRule" id="PRU00023"/>
    </source>
</evidence>
<dbReference type="SUPFAM" id="SSF52540">
    <property type="entry name" value="P-loop containing nucleoside triphosphate hydrolases"/>
    <property type="match status" value="1"/>
</dbReference>
<dbReference type="InterPro" id="IPR051616">
    <property type="entry name" value="Cul2-RING_E3_ligase_SR"/>
</dbReference>
<dbReference type="InterPro" id="IPR036770">
    <property type="entry name" value="Ankyrin_rpt-contain_sf"/>
</dbReference>
<reference evidence="5 6" key="1">
    <citation type="submission" date="2019-06" db="EMBL/GenBank/DDBJ databases">
        <authorList>
            <person name="Broberg M."/>
        </authorList>
    </citation>
    <scope>NUCLEOTIDE SEQUENCE [LARGE SCALE GENOMIC DNA]</scope>
</reference>
<feature type="repeat" description="ANK" evidence="2">
    <location>
        <begin position="881"/>
        <end position="913"/>
    </location>
</feature>
<dbReference type="Gene3D" id="3.40.50.300">
    <property type="entry name" value="P-loop containing nucleotide triphosphate hydrolases"/>
    <property type="match status" value="1"/>
</dbReference>
<feature type="compositionally biased region" description="Low complexity" evidence="3">
    <location>
        <begin position="154"/>
        <end position="166"/>
    </location>
</feature>
<feature type="repeat" description="ANK" evidence="2">
    <location>
        <begin position="1207"/>
        <end position="1239"/>
    </location>
</feature>
<evidence type="ECO:0000313" key="5">
    <source>
        <dbReference type="EMBL" id="VUC34389.1"/>
    </source>
</evidence>